<dbReference type="EMBL" id="HBUF01304174">
    <property type="protein sequence ID" value="CAG6691688.1"/>
    <property type="molecule type" value="Transcribed_RNA"/>
</dbReference>
<evidence type="ECO:0000256" key="2">
    <source>
        <dbReference type="SAM" id="SignalP"/>
    </source>
</evidence>
<keyword evidence="2" id="KW-0732">Signal</keyword>
<dbReference type="EMBL" id="HBUF01304175">
    <property type="protein sequence ID" value="CAG6691689.1"/>
    <property type="molecule type" value="Transcribed_RNA"/>
</dbReference>
<feature type="signal peptide" evidence="2">
    <location>
        <begin position="1"/>
        <end position="22"/>
    </location>
</feature>
<proteinExistence type="predicted"/>
<accession>A0A8D8TPI3</accession>
<evidence type="ECO:0000313" key="3">
    <source>
        <dbReference type="EMBL" id="CAG6691689.1"/>
    </source>
</evidence>
<sequence length="103" mass="12556">MIFKSIVIILFSFLILNLESNGYDKLKISNKLNNKKKKFNKLKKKKFKFNFFFFLVFEKNNRLFFLVQVFLFWVFIFIDKSILFTNNFLYIIYNIIRGPTSVL</sequence>
<keyword evidence="1" id="KW-0472">Membrane</keyword>
<dbReference type="AlphaFoldDB" id="A0A8D8TPI3"/>
<keyword evidence="1" id="KW-1133">Transmembrane helix</keyword>
<name>A0A8D8TPI3_9HEMI</name>
<feature type="chain" id="PRO_5035638919" evidence="2">
    <location>
        <begin position="23"/>
        <end position="103"/>
    </location>
</feature>
<keyword evidence="1" id="KW-0812">Transmembrane</keyword>
<feature type="transmembrane region" description="Helical" evidence="1">
    <location>
        <begin position="63"/>
        <end position="83"/>
    </location>
</feature>
<organism evidence="3">
    <name type="scientific">Cacopsylla melanoneura</name>
    <dbReference type="NCBI Taxonomy" id="428564"/>
    <lineage>
        <taxon>Eukaryota</taxon>
        <taxon>Metazoa</taxon>
        <taxon>Ecdysozoa</taxon>
        <taxon>Arthropoda</taxon>
        <taxon>Hexapoda</taxon>
        <taxon>Insecta</taxon>
        <taxon>Pterygota</taxon>
        <taxon>Neoptera</taxon>
        <taxon>Paraneoptera</taxon>
        <taxon>Hemiptera</taxon>
        <taxon>Sternorrhyncha</taxon>
        <taxon>Psylloidea</taxon>
        <taxon>Psyllidae</taxon>
        <taxon>Psyllinae</taxon>
        <taxon>Cacopsylla</taxon>
    </lineage>
</organism>
<evidence type="ECO:0000256" key="1">
    <source>
        <dbReference type="SAM" id="Phobius"/>
    </source>
</evidence>
<protein>
    <submittedName>
        <fullName evidence="3">Uncharacterized protein</fullName>
    </submittedName>
</protein>
<reference evidence="3" key="1">
    <citation type="submission" date="2021-05" db="EMBL/GenBank/DDBJ databases">
        <authorList>
            <person name="Alioto T."/>
            <person name="Alioto T."/>
            <person name="Gomez Garrido J."/>
        </authorList>
    </citation>
    <scope>NUCLEOTIDE SEQUENCE</scope>
</reference>